<dbReference type="RefSeq" id="WP_302078913.1">
    <property type="nucleotide sequence ID" value="NZ_JAUKWQ010000009.1"/>
</dbReference>
<evidence type="ECO:0000313" key="2">
    <source>
        <dbReference type="Proteomes" id="UP001169006"/>
    </source>
</evidence>
<accession>A0ABT8T1Y2</accession>
<dbReference type="PROSITE" id="PS51318">
    <property type="entry name" value="TAT"/>
    <property type="match status" value="1"/>
</dbReference>
<reference evidence="1" key="2">
    <citation type="submission" date="2023-07" db="EMBL/GenBank/DDBJ databases">
        <authorList>
            <person name="Sun H."/>
        </authorList>
    </citation>
    <scope>NUCLEOTIDE SEQUENCE</scope>
    <source>
        <strain evidence="1">05753</strain>
    </source>
</reference>
<proteinExistence type="predicted"/>
<keyword evidence="2" id="KW-1185">Reference proteome</keyword>
<dbReference type="Proteomes" id="UP001169006">
    <property type="component" value="Unassembled WGS sequence"/>
</dbReference>
<dbReference type="Pfam" id="PF07394">
    <property type="entry name" value="DUF1501"/>
    <property type="match status" value="1"/>
</dbReference>
<reference evidence="1" key="1">
    <citation type="journal article" date="2015" name="Int. J. Syst. Evol. Microbiol.">
        <title>Rhizobium oryzicola sp. nov., potential plant-growth-promoting endophytic bacteria isolated from rice roots.</title>
        <authorList>
            <person name="Zhang X.X."/>
            <person name="Gao J.S."/>
            <person name="Cao Y.H."/>
            <person name="Sheirdil R.A."/>
            <person name="Wang X.C."/>
            <person name="Zhang L."/>
        </authorList>
    </citation>
    <scope>NUCLEOTIDE SEQUENCE</scope>
    <source>
        <strain evidence="1">05753</strain>
    </source>
</reference>
<protein>
    <submittedName>
        <fullName evidence="1">DUF1501 domain-containing protein</fullName>
    </submittedName>
</protein>
<gene>
    <name evidence="1" type="ORF">Q2T52_21490</name>
</gene>
<comment type="caution">
    <text evidence="1">The sequence shown here is derived from an EMBL/GenBank/DDBJ whole genome shotgun (WGS) entry which is preliminary data.</text>
</comment>
<dbReference type="PANTHER" id="PTHR43737">
    <property type="entry name" value="BLL7424 PROTEIN"/>
    <property type="match status" value="1"/>
</dbReference>
<organism evidence="1 2">
    <name type="scientific">Rhizobium oryzicola</name>
    <dbReference type="NCBI Taxonomy" id="1232668"/>
    <lineage>
        <taxon>Bacteria</taxon>
        <taxon>Pseudomonadati</taxon>
        <taxon>Pseudomonadota</taxon>
        <taxon>Alphaproteobacteria</taxon>
        <taxon>Hyphomicrobiales</taxon>
        <taxon>Rhizobiaceae</taxon>
        <taxon>Rhizobium/Agrobacterium group</taxon>
        <taxon>Rhizobium</taxon>
    </lineage>
</organism>
<dbReference type="InterPro" id="IPR010869">
    <property type="entry name" value="DUF1501"/>
</dbReference>
<sequence>MSFTRITRRGFLSASAASVMLWPLASRGQSATGGESRLVVILLRGGLDGLQLVQPYGEAGWSGLRAGLALTPETGLLDLDGFYGLDPSAASLLPLYRAGELGFVHATAGPYRNRADHFSAQNMLESGSGEGRLQRTGWLNRALALIPRSAGRRAIDVNASMELILSGATTTDSWTTQADTSLAPDEVDMLARLYSEDDGFSRTLAAAMPAAGSGNHSAIFDPQRRAAGIADMARLTGGLLRENYRIASFSIGGWDSHRDQKQLFARASADLSRAFLALKEGLGEEAWRNTSVLAVTEFGRALRLNDHGGTEHGTGSLAIIAGGAVAGGSVMGEWPGLSHDALLDGQDLAPTTDVREIAAAMLYQQFDISIGNIVSKVFPGLDFDGNSIYLRG</sequence>
<dbReference type="InterPro" id="IPR006311">
    <property type="entry name" value="TAT_signal"/>
</dbReference>
<evidence type="ECO:0000313" key="1">
    <source>
        <dbReference type="EMBL" id="MDO1584667.1"/>
    </source>
</evidence>
<dbReference type="EMBL" id="JAUKWQ010000009">
    <property type="protein sequence ID" value="MDO1584667.1"/>
    <property type="molecule type" value="Genomic_DNA"/>
</dbReference>
<name>A0ABT8T1Y2_9HYPH</name>
<dbReference type="PANTHER" id="PTHR43737:SF1">
    <property type="entry name" value="DUF1501 DOMAIN-CONTAINING PROTEIN"/>
    <property type="match status" value="1"/>
</dbReference>